<dbReference type="Pfam" id="PF01244">
    <property type="entry name" value="Peptidase_M19"/>
    <property type="match status" value="1"/>
</dbReference>
<evidence type="ECO:0000313" key="2">
    <source>
        <dbReference type="Proteomes" id="UP001161325"/>
    </source>
</evidence>
<gene>
    <name evidence="1" type="ORF">rosag_14660</name>
</gene>
<evidence type="ECO:0000313" key="1">
    <source>
        <dbReference type="EMBL" id="GLC24953.1"/>
    </source>
</evidence>
<dbReference type="AlphaFoldDB" id="A0AA37QFS3"/>
<organism evidence="1 2">
    <name type="scientific">Roseisolibacter agri</name>
    <dbReference type="NCBI Taxonomy" id="2014610"/>
    <lineage>
        <taxon>Bacteria</taxon>
        <taxon>Pseudomonadati</taxon>
        <taxon>Gemmatimonadota</taxon>
        <taxon>Gemmatimonadia</taxon>
        <taxon>Gemmatimonadales</taxon>
        <taxon>Gemmatimonadaceae</taxon>
        <taxon>Roseisolibacter</taxon>
    </lineage>
</organism>
<dbReference type="SUPFAM" id="SSF51556">
    <property type="entry name" value="Metallo-dependent hydrolases"/>
    <property type="match status" value="1"/>
</dbReference>
<dbReference type="Proteomes" id="UP001161325">
    <property type="component" value="Unassembled WGS sequence"/>
</dbReference>
<dbReference type="GO" id="GO:0070573">
    <property type="term" value="F:metallodipeptidase activity"/>
    <property type="evidence" value="ECO:0007669"/>
    <property type="project" value="InterPro"/>
</dbReference>
<dbReference type="PANTHER" id="PTHR10443:SF12">
    <property type="entry name" value="DIPEPTIDASE"/>
    <property type="match status" value="1"/>
</dbReference>
<accession>A0AA37QFS3</accession>
<dbReference type="RefSeq" id="WP_284349396.1">
    <property type="nucleotide sequence ID" value="NZ_BRXS01000002.1"/>
</dbReference>
<name>A0AA37QFS3_9BACT</name>
<dbReference type="Gene3D" id="3.20.20.140">
    <property type="entry name" value="Metal-dependent hydrolases"/>
    <property type="match status" value="1"/>
</dbReference>
<dbReference type="GO" id="GO:0006508">
    <property type="term" value="P:proteolysis"/>
    <property type="evidence" value="ECO:0007669"/>
    <property type="project" value="InterPro"/>
</dbReference>
<dbReference type="EMBL" id="BRXS01000002">
    <property type="protein sequence ID" value="GLC24953.1"/>
    <property type="molecule type" value="Genomic_DNA"/>
</dbReference>
<dbReference type="PANTHER" id="PTHR10443">
    <property type="entry name" value="MICROSOMAL DIPEPTIDASE"/>
    <property type="match status" value="1"/>
</dbReference>
<dbReference type="InterPro" id="IPR006311">
    <property type="entry name" value="TAT_signal"/>
</dbReference>
<dbReference type="PROSITE" id="PS51318">
    <property type="entry name" value="TAT"/>
    <property type="match status" value="1"/>
</dbReference>
<proteinExistence type="predicted"/>
<keyword evidence="2" id="KW-1185">Reference proteome</keyword>
<dbReference type="InterPro" id="IPR008257">
    <property type="entry name" value="Pept_M19"/>
</dbReference>
<reference evidence="1" key="1">
    <citation type="submission" date="2022-08" db="EMBL/GenBank/DDBJ databases">
        <title>Draft genome sequencing of Roseisolibacter agri AW1220.</title>
        <authorList>
            <person name="Tobiishi Y."/>
            <person name="Tonouchi A."/>
        </authorList>
    </citation>
    <scope>NUCLEOTIDE SEQUENCE</scope>
    <source>
        <strain evidence="1">AW1220</strain>
    </source>
</reference>
<dbReference type="InterPro" id="IPR032466">
    <property type="entry name" value="Metal_Hydrolase"/>
</dbReference>
<comment type="caution">
    <text evidence="1">The sequence shown here is derived from an EMBL/GenBank/DDBJ whole genome shotgun (WGS) entry which is preliminary data.</text>
</comment>
<dbReference type="PROSITE" id="PS51365">
    <property type="entry name" value="RENAL_DIPEPTIDASE_2"/>
    <property type="match status" value="1"/>
</dbReference>
<sequence length="394" mass="43418">MSAQDPVSRRAFVQLAAGACAALAVTPGIAAPMLNRGRFRLFGSAGRDYSARAIALVQRSVVIDMLAPFTLDFPQQAKWERNPESFTAAQFQKFRDSGINVFHPAIGLGGINAYETALQWFAGWNSFIAGNDERLMRIDSPGDFGRVKGSGKVGVLLGLQNAQHFRRPDDVDLFHGLGQRVAQLTYNSRNLIGNGSTERRDEGLSDFGVAIVERMNRVGMAVDVSHCGDRTTLDAFEVSKKPVLITHSNVRALANGHPRDKADEAILAVKKSGGVMGITGVRMFVRDKEPTTIEHALDHFDYVAKRIGPEHLGVGSDIDLDGYDDMPPELNKQLRAGYKGSYGFRDKIDIEGLDHPKRMYDLTEGLIRRKYTDAQIEGILGGNFRRVLSEIWTV</sequence>
<protein>
    <submittedName>
        <fullName evidence="1">Membrane dipeptidase</fullName>
    </submittedName>
</protein>